<dbReference type="Proteomes" id="UP001258315">
    <property type="component" value="Unassembled WGS sequence"/>
</dbReference>
<dbReference type="SMART" id="SM00448">
    <property type="entry name" value="REC"/>
    <property type="match status" value="1"/>
</dbReference>
<sequence length="114" mass="12534">MSKRILIIDNDPDTPEVMKEALSYEGFTVHTELFTDNIMALIKLHNPDIVLLDYILNGINGGELCSLVKKDSNTAHIPMVILSAYSSVINSLGYFGCNAFVAISFDLNNLVGKN</sequence>
<dbReference type="PROSITE" id="PS50110">
    <property type="entry name" value="RESPONSE_REGULATORY"/>
    <property type="match status" value="1"/>
</dbReference>
<dbReference type="SUPFAM" id="SSF52172">
    <property type="entry name" value="CheY-like"/>
    <property type="match status" value="1"/>
</dbReference>
<dbReference type="PANTHER" id="PTHR44591:SF3">
    <property type="entry name" value="RESPONSE REGULATORY DOMAIN-CONTAINING PROTEIN"/>
    <property type="match status" value="1"/>
</dbReference>
<evidence type="ECO:0000256" key="2">
    <source>
        <dbReference type="PROSITE-ProRule" id="PRU00169"/>
    </source>
</evidence>
<reference evidence="5" key="1">
    <citation type="submission" date="2023-07" db="EMBL/GenBank/DDBJ databases">
        <title>Functional and genomic diversity of the sorghum phyllosphere microbiome.</title>
        <authorList>
            <person name="Shade A."/>
        </authorList>
    </citation>
    <scope>NUCLEOTIDE SEQUENCE [LARGE SCALE GENOMIC DNA]</scope>
    <source>
        <strain evidence="5">SORGH_AS_0422</strain>
    </source>
</reference>
<dbReference type="InterPro" id="IPR001789">
    <property type="entry name" value="Sig_transdc_resp-reg_receiver"/>
</dbReference>
<evidence type="ECO:0000313" key="4">
    <source>
        <dbReference type="EMBL" id="MDT3405554.1"/>
    </source>
</evidence>
<dbReference type="EMBL" id="JAVLVU010000001">
    <property type="protein sequence ID" value="MDT3405554.1"/>
    <property type="molecule type" value="Genomic_DNA"/>
</dbReference>
<evidence type="ECO:0000259" key="3">
    <source>
        <dbReference type="PROSITE" id="PS50110"/>
    </source>
</evidence>
<accession>A0ABU3H0L4</accession>
<dbReference type="Gene3D" id="3.40.50.2300">
    <property type="match status" value="1"/>
</dbReference>
<gene>
    <name evidence="4" type="ORF">QE417_004626</name>
</gene>
<dbReference type="InterPro" id="IPR050595">
    <property type="entry name" value="Bact_response_regulator"/>
</dbReference>
<dbReference type="Pfam" id="PF00072">
    <property type="entry name" value="Response_reg"/>
    <property type="match status" value="1"/>
</dbReference>
<dbReference type="RefSeq" id="WP_311954254.1">
    <property type="nucleotide sequence ID" value="NZ_JAVLVU010000001.1"/>
</dbReference>
<dbReference type="InterPro" id="IPR011006">
    <property type="entry name" value="CheY-like_superfamily"/>
</dbReference>
<evidence type="ECO:0000256" key="1">
    <source>
        <dbReference type="ARBA" id="ARBA00022553"/>
    </source>
</evidence>
<name>A0ABU3H0L4_9SPHI</name>
<protein>
    <submittedName>
        <fullName evidence="4">CheY-like chemotaxis protein</fullName>
    </submittedName>
</protein>
<dbReference type="PANTHER" id="PTHR44591">
    <property type="entry name" value="STRESS RESPONSE REGULATOR PROTEIN 1"/>
    <property type="match status" value="1"/>
</dbReference>
<keyword evidence="1 2" id="KW-0597">Phosphoprotein</keyword>
<feature type="modified residue" description="4-aspartylphosphate" evidence="2">
    <location>
        <position position="53"/>
    </location>
</feature>
<organism evidence="4 5">
    <name type="scientific">Mucilaginibacter terrae</name>
    <dbReference type="NCBI Taxonomy" id="1955052"/>
    <lineage>
        <taxon>Bacteria</taxon>
        <taxon>Pseudomonadati</taxon>
        <taxon>Bacteroidota</taxon>
        <taxon>Sphingobacteriia</taxon>
        <taxon>Sphingobacteriales</taxon>
        <taxon>Sphingobacteriaceae</taxon>
        <taxon>Mucilaginibacter</taxon>
    </lineage>
</organism>
<comment type="caution">
    <text evidence="4">The sequence shown here is derived from an EMBL/GenBank/DDBJ whole genome shotgun (WGS) entry which is preliminary data.</text>
</comment>
<keyword evidence="5" id="KW-1185">Reference proteome</keyword>
<dbReference type="CDD" id="cd00156">
    <property type="entry name" value="REC"/>
    <property type="match status" value="1"/>
</dbReference>
<evidence type="ECO:0000313" key="5">
    <source>
        <dbReference type="Proteomes" id="UP001258315"/>
    </source>
</evidence>
<feature type="domain" description="Response regulatory" evidence="3">
    <location>
        <begin position="4"/>
        <end position="114"/>
    </location>
</feature>
<proteinExistence type="predicted"/>